<name>A0A8J5YH04_9ROSI</name>
<dbReference type="OrthoDB" id="1734625at2759"/>
<dbReference type="SUPFAM" id="SSF56672">
    <property type="entry name" value="DNA/RNA polymerases"/>
    <property type="match status" value="1"/>
</dbReference>
<gene>
    <name evidence="2" type="ORF">CXB51_028304</name>
</gene>
<protein>
    <recommendedName>
        <fullName evidence="1">Reverse transcriptase domain-containing protein</fullName>
    </recommendedName>
</protein>
<dbReference type="Gene3D" id="3.30.70.270">
    <property type="match status" value="2"/>
</dbReference>
<dbReference type="InterPro" id="IPR043502">
    <property type="entry name" value="DNA/RNA_pol_sf"/>
</dbReference>
<organism evidence="2 3">
    <name type="scientific">Gossypium anomalum</name>
    <dbReference type="NCBI Taxonomy" id="47600"/>
    <lineage>
        <taxon>Eukaryota</taxon>
        <taxon>Viridiplantae</taxon>
        <taxon>Streptophyta</taxon>
        <taxon>Embryophyta</taxon>
        <taxon>Tracheophyta</taxon>
        <taxon>Spermatophyta</taxon>
        <taxon>Magnoliopsida</taxon>
        <taxon>eudicotyledons</taxon>
        <taxon>Gunneridae</taxon>
        <taxon>Pentapetalae</taxon>
        <taxon>rosids</taxon>
        <taxon>malvids</taxon>
        <taxon>Malvales</taxon>
        <taxon>Malvaceae</taxon>
        <taxon>Malvoideae</taxon>
        <taxon>Gossypium</taxon>
    </lineage>
</organism>
<dbReference type="AlphaFoldDB" id="A0A8J5YH04"/>
<evidence type="ECO:0000313" key="2">
    <source>
        <dbReference type="EMBL" id="KAG8478545.1"/>
    </source>
</evidence>
<evidence type="ECO:0000313" key="3">
    <source>
        <dbReference type="Proteomes" id="UP000701853"/>
    </source>
</evidence>
<feature type="domain" description="Reverse transcriptase" evidence="1">
    <location>
        <begin position="3"/>
        <end position="88"/>
    </location>
</feature>
<dbReference type="PANTHER" id="PTHR24559:SF447">
    <property type="entry name" value="RNA-DIRECTED DNA POLYMERASE HOMOLOG"/>
    <property type="match status" value="1"/>
</dbReference>
<dbReference type="EMBL" id="JAHUZN010000011">
    <property type="protein sequence ID" value="KAG8478545.1"/>
    <property type="molecule type" value="Genomic_DNA"/>
</dbReference>
<keyword evidence="3" id="KW-1185">Reference proteome</keyword>
<dbReference type="InterPro" id="IPR053134">
    <property type="entry name" value="RNA-dir_DNA_polymerase"/>
</dbReference>
<sequence length="158" mass="18526">MRYGHYEFLVMPFVLTNAPVVFIDLMNRIFRPYLDKFVVVFIDDILIYSKDETSHAEHLRAVLQILQDKQLYAKFSKSEFWLRELIFLSNIVSGDGIRVDPNKISAIVKWKPPKNVTEVRSFLGLVREVLAEFREIEDVADRSSSFSATRTRRRIRGL</sequence>
<dbReference type="PANTHER" id="PTHR24559">
    <property type="entry name" value="TRANSPOSON TY3-I GAG-POL POLYPROTEIN"/>
    <property type="match status" value="1"/>
</dbReference>
<reference evidence="2 3" key="1">
    <citation type="journal article" date="2021" name="bioRxiv">
        <title>The Gossypium anomalum genome as a resource for cotton improvement and evolutionary analysis of hybrid incompatibility.</title>
        <authorList>
            <person name="Grover C.E."/>
            <person name="Yuan D."/>
            <person name="Arick M.A."/>
            <person name="Miller E.R."/>
            <person name="Hu G."/>
            <person name="Peterson D.G."/>
            <person name="Wendel J.F."/>
            <person name="Udall J.A."/>
        </authorList>
    </citation>
    <scope>NUCLEOTIDE SEQUENCE [LARGE SCALE GENOMIC DNA]</scope>
    <source>
        <strain evidence="2">JFW-Udall</strain>
        <tissue evidence="2">Leaf</tissue>
    </source>
</reference>
<comment type="caution">
    <text evidence="2">The sequence shown here is derived from an EMBL/GenBank/DDBJ whole genome shotgun (WGS) entry which is preliminary data.</text>
</comment>
<dbReference type="CDD" id="cd01647">
    <property type="entry name" value="RT_LTR"/>
    <property type="match status" value="1"/>
</dbReference>
<dbReference type="InterPro" id="IPR000477">
    <property type="entry name" value="RT_dom"/>
</dbReference>
<evidence type="ECO:0000259" key="1">
    <source>
        <dbReference type="Pfam" id="PF00078"/>
    </source>
</evidence>
<accession>A0A8J5YH04</accession>
<dbReference type="Pfam" id="PF00078">
    <property type="entry name" value="RVT_1"/>
    <property type="match status" value="1"/>
</dbReference>
<dbReference type="Proteomes" id="UP000701853">
    <property type="component" value="Chromosome 11"/>
</dbReference>
<dbReference type="InterPro" id="IPR043128">
    <property type="entry name" value="Rev_trsase/Diguanyl_cyclase"/>
</dbReference>
<proteinExistence type="predicted"/>